<dbReference type="Proteomes" id="UP000292702">
    <property type="component" value="Unassembled WGS sequence"/>
</dbReference>
<comment type="subcellular location">
    <subcellularLocation>
        <location evidence="1">Membrane</location>
        <topology evidence="1">Single-pass membrane protein</topology>
    </subcellularLocation>
</comment>
<evidence type="ECO:0000256" key="1">
    <source>
        <dbReference type="ARBA" id="ARBA00004167"/>
    </source>
</evidence>
<evidence type="ECO:0000256" key="5">
    <source>
        <dbReference type="SAM" id="MobiDB-lite"/>
    </source>
</evidence>
<dbReference type="AlphaFoldDB" id="A0A4R0RZ41"/>
<dbReference type="GO" id="GO:0016020">
    <property type="term" value="C:membrane"/>
    <property type="evidence" value="ECO:0007669"/>
    <property type="project" value="UniProtKB-SubCell"/>
</dbReference>
<organism evidence="7 8">
    <name type="scientific">Steccherinum ochraceum</name>
    <dbReference type="NCBI Taxonomy" id="92696"/>
    <lineage>
        <taxon>Eukaryota</taxon>
        <taxon>Fungi</taxon>
        <taxon>Dikarya</taxon>
        <taxon>Basidiomycota</taxon>
        <taxon>Agaricomycotina</taxon>
        <taxon>Agaricomycetes</taxon>
        <taxon>Polyporales</taxon>
        <taxon>Steccherinaceae</taxon>
        <taxon>Steccherinum</taxon>
    </lineage>
</organism>
<dbReference type="PANTHER" id="PTHR12883">
    <property type="entry name" value="ADIPOCYTE-SPECIFIC PROTEIN 4-RELATED"/>
    <property type="match status" value="1"/>
</dbReference>
<dbReference type="OrthoDB" id="10039147at2759"/>
<proteinExistence type="predicted"/>
<dbReference type="GO" id="GO:0005783">
    <property type="term" value="C:endoplasmic reticulum"/>
    <property type="evidence" value="ECO:0007669"/>
    <property type="project" value="InterPro"/>
</dbReference>
<feature type="compositionally biased region" description="Basic residues" evidence="5">
    <location>
        <begin position="375"/>
        <end position="388"/>
    </location>
</feature>
<keyword evidence="2 6" id="KW-0812">Transmembrane</keyword>
<dbReference type="InterPro" id="IPR012879">
    <property type="entry name" value="CCDC47"/>
</dbReference>
<evidence type="ECO:0000256" key="2">
    <source>
        <dbReference type="ARBA" id="ARBA00022692"/>
    </source>
</evidence>
<feature type="region of interest" description="Disordered" evidence="5">
    <location>
        <begin position="346"/>
        <end position="388"/>
    </location>
</feature>
<evidence type="ECO:0000313" key="7">
    <source>
        <dbReference type="EMBL" id="TCD69698.1"/>
    </source>
</evidence>
<dbReference type="STRING" id="92696.A0A4R0RZ41"/>
<evidence type="ECO:0000313" key="8">
    <source>
        <dbReference type="Proteomes" id="UP000292702"/>
    </source>
</evidence>
<protein>
    <recommendedName>
        <fullName evidence="9">Coiled-coil domain-containing protein 47</fullName>
    </recommendedName>
</protein>
<keyword evidence="4 6" id="KW-0472">Membrane</keyword>
<gene>
    <name evidence="7" type="ORF">EIP91_006715</name>
</gene>
<sequence length="388" mass="43939">MSFNPLLALSALTPPPPDMTEEYDGLEFRWKMLTFRPALFKIEGYFLAAVVAYIAFYFIGKQVNSSRANKWFKSHSALYESQFTKPIQRGGLTQDGNSDFFVFSTGRRAISCLHTTFTLRPRHDLFQLIYQTLWGFVELDYKVYDEIELNFTFKDSSSVPECVWAIVAKDELKNIRNKRWDLTFTKTTDNSALPPSLTVMSEFADITENLLKTHGPLALGTLLSNPAILAHFRSISLTDQPRGRPYHPIPLAERSKHLILTLAVPSSPEETLPLVKAAFQLVDVIAGEGGWGVGRSPASGKGNGVGLNPSLRPETRMKLKKVREELDKELKEDLVKEKREAQEEEKAAAKKKAEEEKLAKLSAADQKKLMERDRKRAMRKTQSKTKVR</sequence>
<evidence type="ECO:0000256" key="4">
    <source>
        <dbReference type="ARBA" id="ARBA00023136"/>
    </source>
</evidence>
<evidence type="ECO:0000256" key="6">
    <source>
        <dbReference type="SAM" id="Phobius"/>
    </source>
</evidence>
<keyword evidence="3 6" id="KW-1133">Transmembrane helix</keyword>
<name>A0A4R0RZ41_9APHY</name>
<dbReference type="GO" id="GO:0032469">
    <property type="term" value="P:endoplasmic reticulum calcium ion homeostasis"/>
    <property type="evidence" value="ECO:0007669"/>
    <property type="project" value="InterPro"/>
</dbReference>
<feature type="transmembrane region" description="Helical" evidence="6">
    <location>
        <begin position="44"/>
        <end position="60"/>
    </location>
</feature>
<dbReference type="EMBL" id="RWJN01000036">
    <property type="protein sequence ID" value="TCD69698.1"/>
    <property type="molecule type" value="Genomic_DNA"/>
</dbReference>
<evidence type="ECO:0000256" key="3">
    <source>
        <dbReference type="ARBA" id="ARBA00022989"/>
    </source>
</evidence>
<dbReference type="Pfam" id="PF07946">
    <property type="entry name" value="CCDC47"/>
    <property type="match status" value="1"/>
</dbReference>
<accession>A0A4R0RZ41</accession>
<feature type="compositionally biased region" description="Basic and acidic residues" evidence="5">
    <location>
        <begin position="346"/>
        <end position="374"/>
    </location>
</feature>
<keyword evidence="8" id="KW-1185">Reference proteome</keyword>
<dbReference type="PANTHER" id="PTHR12883:SF0">
    <property type="entry name" value="PAT COMPLEX SUBUNIT CCDC47"/>
    <property type="match status" value="1"/>
</dbReference>
<comment type="caution">
    <text evidence="7">The sequence shown here is derived from an EMBL/GenBank/DDBJ whole genome shotgun (WGS) entry which is preliminary data.</text>
</comment>
<reference evidence="7 8" key="1">
    <citation type="submission" date="2018-11" db="EMBL/GenBank/DDBJ databases">
        <title>Genome assembly of Steccherinum ochraceum LE-BIN_3174, the white-rot fungus of the Steccherinaceae family (The Residual Polyporoid clade, Polyporales, Basidiomycota).</title>
        <authorList>
            <person name="Fedorova T.V."/>
            <person name="Glazunova O.A."/>
            <person name="Landesman E.O."/>
            <person name="Moiseenko K.V."/>
            <person name="Psurtseva N.V."/>
            <person name="Savinova O.S."/>
            <person name="Shakhova N.V."/>
            <person name="Tyazhelova T.V."/>
            <person name="Vasina D.V."/>
        </authorList>
    </citation>
    <scope>NUCLEOTIDE SEQUENCE [LARGE SCALE GENOMIC DNA]</scope>
    <source>
        <strain evidence="7 8">LE-BIN_3174</strain>
    </source>
</reference>
<dbReference type="GO" id="GO:0005509">
    <property type="term" value="F:calcium ion binding"/>
    <property type="evidence" value="ECO:0007669"/>
    <property type="project" value="InterPro"/>
</dbReference>
<evidence type="ECO:0008006" key="9">
    <source>
        <dbReference type="Google" id="ProtNLM"/>
    </source>
</evidence>